<gene>
    <name evidence="3" type="ORF">B3C1_04610</name>
</gene>
<evidence type="ECO:0008006" key="5">
    <source>
        <dbReference type="Google" id="ProtNLM"/>
    </source>
</evidence>
<comment type="caution">
    <text evidence="3">The sequence shown here is derived from an EMBL/GenBank/DDBJ whole genome shotgun (WGS) entry which is preliminary data.</text>
</comment>
<proteinExistence type="predicted"/>
<evidence type="ECO:0000256" key="1">
    <source>
        <dbReference type="SAM" id="MobiDB-lite"/>
    </source>
</evidence>
<keyword evidence="2" id="KW-1133">Transmembrane helix</keyword>
<sequence length="399" mass="44294">MTPWALALFALPVAAETVTPDPKAPTFLQTLFQVEQAPLVKVFRREAGSDPVILVGPRGDKLYESRHPDAVRWYSNTSLDIVSIEDPELGPWQALGKVEAILDYQGIAFAEPAWPSPRYAGEEVRLCQPYQEAAHALTPEEVQHLVVARTWLTSAHLGQDDNFGFSSSAKVSLQPDGSLYCARFSLPDLAGHYRWHLENKAGFDKQAFSHDLELKKVPFEVTLPPPADVLSPHLYQLHLLADDILAGSVRARLVLHLGDNQTTTRILRLDEKGLGELRYPQEPGQNVTVTGSIGFEDSSGQTRQLKLAPRTLVAMPPKPVAAPKPEVVVEAKSSISGLWWLLALLPVLFGSIWWLLRRRNGEKAVSESVLEMPETQPQAQENDGFLLDLSRPDDFNEKI</sequence>
<feature type="region of interest" description="Disordered" evidence="1">
    <location>
        <begin position="368"/>
        <end position="399"/>
    </location>
</feature>
<dbReference type="EMBL" id="AMRI01000005">
    <property type="protein sequence ID" value="EKE76160.1"/>
    <property type="molecule type" value="Genomic_DNA"/>
</dbReference>
<dbReference type="Proteomes" id="UP000006755">
    <property type="component" value="Unassembled WGS sequence"/>
</dbReference>
<protein>
    <recommendedName>
        <fullName evidence="5">TIGR03503 family protein</fullName>
    </recommendedName>
</protein>
<keyword evidence="2" id="KW-0472">Membrane</keyword>
<evidence type="ECO:0000313" key="3">
    <source>
        <dbReference type="EMBL" id="EKE76160.1"/>
    </source>
</evidence>
<feature type="transmembrane region" description="Helical" evidence="2">
    <location>
        <begin position="337"/>
        <end position="356"/>
    </location>
</feature>
<keyword evidence="4" id="KW-1185">Reference proteome</keyword>
<dbReference type="STRING" id="745411.B3C1_04610"/>
<name>K2KFS2_9GAMM</name>
<reference evidence="3 4" key="1">
    <citation type="journal article" date="2012" name="J. Bacteriol.">
        <title>Genome Sequence of Gallaecimonas xiamenensis Type Strain 3-C-1.</title>
        <authorList>
            <person name="Lai Q."/>
            <person name="Wang L."/>
            <person name="Wang W."/>
            <person name="Shao Z."/>
        </authorList>
    </citation>
    <scope>NUCLEOTIDE SEQUENCE [LARGE SCALE GENOMIC DNA]</scope>
    <source>
        <strain evidence="3 4">3-C-1</strain>
    </source>
</reference>
<feature type="compositionally biased region" description="Basic and acidic residues" evidence="1">
    <location>
        <begin position="390"/>
        <end position="399"/>
    </location>
</feature>
<evidence type="ECO:0000256" key="2">
    <source>
        <dbReference type="SAM" id="Phobius"/>
    </source>
</evidence>
<dbReference type="AlphaFoldDB" id="K2KFS2"/>
<accession>K2KFS2</accession>
<organism evidence="3 4">
    <name type="scientific">Gallaecimonas xiamenensis 3-C-1</name>
    <dbReference type="NCBI Taxonomy" id="745411"/>
    <lineage>
        <taxon>Bacteria</taxon>
        <taxon>Pseudomonadati</taxon>
        <taxon>Pseudomonadota</taxon>
        <taxon>Gammaproteobacteria</taxon>
        <taxon>Enterobacterales</taxon>
        <taxon>Gallaecimonadaceae</taxon>
        <taxon>Gallaecimonas</taxon>
    </lineage>
</organism>
<evidence type="ECO:0000313" key="4">
    <source>
        <dbReference type="Proteomes" id="UP000006755"/>
    </source>
</evidence>
<keyword evidence="2" id="KW-0812">Transmembrane</keyword>